<keyword evidence="7 9" id="KW-0863">Zinc-finger</keyword>
<evidence type="ECO:0000256" key="10">
    <source>
        <dbReference type="SAM" id="MobiDB-lite"/>
    </source>
</evidence>
<keyword evidence="8" id="KW-0862">Zinc</keyword>
<evidence type="ECO:0000256" key="3">
    <source>
        <dbReference type="ARBA" id="ARBA00022603"/>
    </source>
</evidence>
<organism evidence="14 15">
    <name type="scientific">Larinioides sclopetarius</name>
    <dbReference type="NCBI Taxonomy" id="280406"/>
    <lineage>
        <taxon>Eukaryota</taxon>
        <taxon>Metazoa</taxon>
        <taxon>Ecdysozoa</taxon>
        <taxon>Arthropoda</taxon>
        <taxon>Chelicerata</taxon>
        <taxon>Arachnida</taxon>
        <taxon>Araneae</taxon>
        <taxon>Araneomorphae</taxon>
        <taxon>Entelegynae</taxon>
        <taxon>Araneoidea</taxon>
        <taxon>Araneidae</taxon>
        <taxon>Larinioides</taxon>
    </lineage>
</organism>
<dbReference type="InterPro" id="IPR017921">
    <property type="entry name" value="Znf_CTCHY"/>
</dbReference>
<dbReference type="GO" id="GO:0005730">
    <property type="term" value="C:nucleolus"/>
    <property type="evidence" value="ECO:0007669"/>
    <property type="project" value="TreeGrafter"/>
</dbReference>
<gene>
    <name evidence="14" type="ORF">LARSCL_LOCUS19768</name>
</gene>
<keyword evidence="15" id="KW-1185">Reference proteome</keyword>
<evidence type="ECO:0000256" key="5">
    <source>
        <dbReference type="ARBA" id="ARBA00022691"/>
    </source>
</evidence>
<dbReference type="Proteomes" id="UP001497382">
    <property type="component" value="Unassembled WGS sequence"/>
</dbReference>
<evidence type="ECO:0008006" key="16">
    <source>
        <dbReference type="Google" id="ProtNLM"/>
    </source>
</evidence>
<evidence type="ECO:0000256" key="6">
    <source>
        <dbReference type="ARBA" id="ARBA00022723"/>
    </source>
</evidence>
<keyword evidence="4" id="KW-0808">Transferase</keyword>
<dbReference type="InterPro" id="IPR001878">
    <property type="entry name" value="Znf_CCHC"/>
</dbReference>
<sequence length="458" mass="53609">MEVIVKDCKSHPSCPHGPCLMFERHTSNGVKSGKRFYACSACRDRSDCNFFLWVDDFNENKRTQWEQRIAASKPPFTHNEYVKRRIAFEKLPKHARKYCRTCSLLILTDSENHIKHETIDNVSEEQIRQPTTLFQTLENKKYEAQYFFSHKTIEFMTSLLKKLNFTKIVLIGVPKIHEYLMSNESNSSRLASLLLDIDHRYMQFFGPEQFCQYNLFNNHFFGGKESKKKLKEFLTENNEEKVAIILDPPFGGLVDAICFTLQKLNRYWQKANDKGSESVPIMWFFPYFLEPRIMQNMPDLVMMDYKVKYLNHKKFGSQAGSVGSPVRIFTNISASSFVLPTDEGYRYCKICQRYVSKENQHCSKCNKCTTKHGNTYKHCDSCKQCVKNSYIHCEVHNKCVPDTKSHREMSGKVCRCSEVDSEGEKSNKCFKCFGYGHRKRDCPGNSKNQKRKQKKMKR</sequence>
<dbReference type="InterPro" id="IPR036875">
    <property type="entry name" value="Znf_CCHC_sf"/>
</dbReference>
<protein>
    <recommendedName>
        <fullName evidence="16">Zinc finger CCHC domain-containing protein 4</fullName>
    </recommendedName>
</protein>
<evidence type="ECO:0000259" key="13">
    <source>
        <dbReference type="PROSITE" id="PS51999"/>
    </source>
</evidence>
<comment type="subcellular location">
    <subcellularLocation>
        <location evidence="1">Cytoplasm</location>
    </subcellularLocation>
</comment>
<dbReference type="InterPro" id="IPR041370">
    <property type="entry name" value="Mlase_EEF1AKMT1/ZCCHC4"/>
</dbReference>
<evidence type="ECO:0000256" key="4">
    <source>
        <dbReference type="ARBA" id="ARBA00022679"/>
    </source>
</evidence>
<keyword evidence="3" id="KW-0489">Methyltransferase</keyword>
<dbReference type="SUPFAM" id="SSF57756">
    <property type="entry name" value="Retrovirus zinc finger-like domains"/>
    <property type="match status" value="1"/>
</dbReference>
<dbReference type="PANTHER" id="PTHR13493">
    <property type="entry name" value="ZINC FINGER CCHC DOMAIN-CONTAINING"/>
    <property type="match status" value="1"/>
</dbReference>
<dbReference type="GO" id="GO:0005737">
    <property type="term" value="C:cytoplasm"/>
    <property type="evidence" value="ECO:0007669"/>
    <property type="project" value="UniProtKB-SubCell"/>
</dbReference>
<dbReference type="InterPro" id="IPR010666">
    <property type="entry name" value="Znf_GRF"/>
</dbReference>
<feature type="domain" description="CTCHY-type" evidence="12">
    <location>
        <begin position="343"/>
        <end position="407"/>
    </location>
</feature>
<evidence type="ECO:0000313" key="15">
    <source>
        <dbReference type="Proteomes" id="UP001497382"/>
    </source>
</evidence>
<evidence type="ECO:0000256" key="1">
    <source>
        <dbReference type="ARBA" id="ARBA00004496"/>
    </source>
</evidence>
<dbReference type="GO" id="GO:0008988">
    <property type="term" value="F:rRNA (adenine-N6-)-methyltransferase activity"/>
    <property type="evidence" value="ECO:0007669"/>
    <property type="project" value="InterPro"/>
</dbReference>
<evidence type="ECO:0000313" key="14">
    <source>
        <dbReference type="EMBL" id="CAL1296402.1"/>
    </source>
</evidence>
<dbReference type="PROSITE" id="PS50158">
    <property type="entry name" value="ZF_CCHC"/>
    <property type="match status" value="1"/>
</dbReference>
<dbReference type="GO" id="GO:0008270">
    <property type="term" value="F:zinc ion binding"/>
    <property type="evidence" value="ECO:0007669"/>
    <property type="project" value="UniProtKB-KW"/>
</dbReference>
<comment type="caution">
    <text evidence="14">The sequence shown here is derived from an EMBL/GenBank/DDBJ whole genome shotgun (WGS) entry which is preliminary data.</text>
</comment>
<evidence type="ECO:0000259" key="12">
    <source>
        <dbReference type="PROSITE" id="PS51270"/>
    </source>
</evidence>
<keyword evidence="2" id="KW-0963">Cytoplasm</keyword>
<dbReference type="PROSITE" id="PS51999">
    <property type="entry name" value="ZF_GRF"/>
    <property type="match status" value="1"/>
</dbReference>
<dbReference type="Pfam" id="PF10237">
    <property type="entry name" value="N6-adenineMlase"/>
    <property type="match status" value="1"/>
</dbReference>
<feature type="domain" description="CCHC-type" evidence="11">
    <location>
        <begin position="428"/>
        <end position="443"/>
    </location>
</feature>
<feature type="domain" description="GRF-type" evidence="13">
    <location>
        <begin position="14"/>
        <end position="57"/>
    </location>
</feature>
<evidence type="ECO:0000259" key="11">
    <source>
        <dbReference type="PROSITE" id="PS50158"/>
    </source>
</evidence>
<feature type="region of interest" description="Disordered" evidence="10">
    <location>
        <begin position="437"/>
        <end position="458"/>
    </location>
</feature>
<dbReference type="GO" id="GO:0003676">
    <property type="term" value="F:nucleic acid binding"/>
    <property type="evidence" value="ECO:0007669"/>
    <property type="project" value="InterPro"/>
</dbReference>
<evidence type="ECO:0000256" key="9">
    <source>
        <dbReference type="PROSITE-ProRule" id="PRU00047"/>
    </source>
</evidence>
<proteinExistence type="predicted"/>
<reference evidence="14 15" key="1">
    <citation type="submission" date="2024-04" db="EMBL/GenBank/DDBJ databases">
        <authorList>
            <person name="Rising A."/>
            <person name="Reimegard J."/>
            <person name="Sonavane S."/>
            <person name="Akerstrom W."/>
            <person name="Nylinder S."/>
            <person name="Hedman E."/>
            <person name="Kallberg Y."/>
        </authorList>
    </citation>
    <scope>NUCLEOTIDE SEQUENCE [LARGE SCALE GENOMIC DNA]</scope>
</reference>
<dbReference type="Pfam" id="PF06839">
    <property type="entry name" value="Zn_ribbon_GRF"/>
    <property type="match status" value="1"/>
</dbReference>
<dbReference type="PANTHER" id="PTHR13493:SF3">
    <property type="entry name" value="RRNA N6-ADENOSINE-METHYLTRANSFERASE ZCCHC4"/>
    <property type="match status" value="1"/>
</dbReference>
<keyword evidence="6" id="KW-0479">Metal-binding</keyword>
<accession>A0AAV2BKF4</accession>
<dbReference type="EMBL" id="CAXIEN010000395">
    <property type="protein sequence ID" value="CAL1296402.1"/>
    <property type="molecule type" value="Genomic_DNA"/>
</dbReference>
<keyword evidence="5" id="KW-0949">S-adenosyl-L-methionine</keyword>
<feature type="compositionally biased region" description="Basic residues" evidence="10">
    <location>
        <begin position="448"/>
        <end position="458"/>
    </location>
</feature>
<dbReference type="PROSITE" id="PS50216">
    <property type="entry name" value="DHHC"/>
    <property type="match status" value="1"/>
</dbReference>
<evidence type="ECO:0000256" key="7">
    <source>
        <dbReference type="ARBA" id="ARBA00022771"/>
    </source>
</evidence>
<name>A0AAV2BKF4_9ARAC</name>
<evidence type="ECO:0000256" key="2">
    <source>
        <dbReference type="ARBA" id="ARBA00022490"/>
    </source>
</evidence>
<evidence type="ECO:0000256" key="8">
    <source>
        <dbReference type="ARBA" id="ARBA00022833"/>
    </source>
</evidence>
<dbReference type="PROSITE" id="PS51270">
    <property type="entry name" value="ZF_CTCHY"/>
    <property type="match status" value="1"/>
</dbReference>
<dbReference type="AlphaFoldDB" id="A0AAV2BKF4"/>
<dbReference type="InterPro" id="IPR039846">
    <property type="entry name" value="ZCCHC4"/>
</dbReference>